<dbReference type="EMBL" id="BDGG01000016">
    <property type="protein sequence ID" value="GAV08027.1"/>
    <property type="molecule type" value="Genomic_DNA"/>
</dbReference>
<proteinExistence type="predicted"/>
<protein>
    <recommendedName>
        <fullName evidence="2">Pre-mRNA-processing factor 6</fullName>
    </recommendedName>
    <alternativeName>
        <fullName evidence="8">PRP6 homolog</fullName>
    </alternativeName>
    <alternativeName>
        <fullName evidence="7">U5 snRNP-associated 102 kDa protein</fullName>
    </alternativeName>
</protein>
<dbReference type="FunFam" id="1.25.40.10:FF:000054">
    <property type="entry name" value="Pre-mRNA processing factor 6"/>
    <property type="match status" value="1"/>
</dbReference>
<evidence type="ECO:0000256" key="7">
    <source>
        <dbReference type="ARBA" id="ARBA00031070"/>
    </source>
</evidence>
<dbReference type="SMART" id="SM00028">
    <property type="entry name" value="TPR"/>
    <property type="match status" value="4"/>
</dbReference>
<feature type="region of interest" description="Disordered" evidence="11">
    <location>
        <begin position="30"/>
        <end position="109"/>
    </location>
</feature>
<dbReference type="Pfam" id="PF13181">
    <property type="entry name" value="TPR_8"/>
    <property type="match status" value="1"/>
</dbReference>
<evidence type="ECO:0000256" key="10">
    <source>
        <dbReference type="PROSITE-ProRule" id="PRU00339"/>
    </source>
</evidence>
<dbReference type="OrthoDB" id="440128at2759"/>
<accession>A0A1D1W3E2</accession>
<dbReference type="PANTHER" id="PTHR11246:SF1">
    <property type="entry name" value="PRE-MRNA-PROCESSING FACTOR 6"/>
    <property type="match status" value="1"/>
</dbReference>
<evidence type="ECO:0000256" key="8">
    <source>
        <dbReference type="ARBA" id="ARBA00032140"/>
    </source>
</evidence>
<evidence type="ECO:0000256" key="3">
    <source>
        <dbReference type="ARBA" id="ARBA00022664"/>
    </source>
</evidence>
<dbReference type="Pfam" id="PF13432">
    <property type="entry name" value="TPR_16"/>
    <property type="match status" value="1"/>
</dbReference>
<dbReference type="AlphaFoldDB" id="A0A1D1W3E2"/>
<evidence type="ECO:0000256" key="2">
    <source>
        <dbReference type="ARBA" id="ARBA00020235"/>
    </source>
</evidence>
<keyword evidence="4" id="KW-0677">Repeat</keyword>
<keyword evidence="10" id="KW-0802">TPR repeat</keyword>
<keyword evidence="6" id="KW-0539">Nucleus</keyword>
<evidence type="ECO:0000256" key="1">
    <source>
        <dbReference type="ARBA" id="ARBA00004123"/>
    </source>
</evidence>
<dbReference type="InterPro" id="IPR011990">
    <property type="entry name" value="TPR-like_helical_dom_sf"/>
</dbReference>
<dbReference type="GO" id="GO:0071013">
    <property type="term" value="C:catalytic step 2 spliceosome"/>
    <property type="evidence" value="ECO:0007669"/>
    <property type="project" value="TreeGrafter"/>
</dbReference>
<dbReference type="Pfam" id="PF06424">
    <property type="entry name" value="PRP1_N"/>
    <property type="match status" value="1"/>
</dbReference>
<evidence type="ECO:0000256" key="4">
    <source>
        <dbReference type="ARBA" id="ARBA00022737"/>
    </source>
</evidence>
<keyword evidence="14" id="KW-1185">Reference proteome</keyword>
<evidence type="ECO:0000313" key="13">
    <source>
        <dbReference type="EMBL" id="GAV08027.1"/>
    </source>
</evidence>
<evidence type="ECO:0000313" key="14">
    <source>
        <dbReference type="Proteomes" id="UP000186922"/>
    </source>
</evidence>
<dbReference type="InterPro" id="IPR019734">
    <property type="entry name" value="TPR_rpt"/>
</dbReference>
<dbReference type="SUPFAM" id="SSF48452">
    <property type="entry name" value="TPR-like"/>
    <property type="match status" value="3"/>
</dbReference>
<keyword evidence="3" id="KW-0507">mRNA processing</keyword>
<dbReference type="STRING" id="947166.A0A1D1W3E2"/>
<feature type="repeat" description="TPR" evidence="10">
    <location>
        <begin position="867"/>
        <end position="900"/>
    </location>
</feature>
<dbReference type="Pfam" id="PF14559">
    <property type="entry name" value="TPR_19"/>
    <property type="match status" value="1"/>
</dbReference>
<dbReference type="InterPro" id="IPR045075">
    <property type="entry name" value="Syf1-like"/>
</dbReference>
<comment type="caution">
    <text evidence="13">The sequence shown here is derived from an EMBL/GenBank/DDBJ whole genome shotgun (WGS) entry which is preliminary data.</text>
</comment>
<dbReference type="FunFam" id="1.25.40.10:FF:000058">
    <property type="entry name" value="Pre-mRNA processing factor 6"/>
    <property type="match status" value="1"/>
</dbReference>
<evidence type="ECO:0000256" key="9">
    <source>
        <dbReference type="ARBA" id="ARBA00046247"/>
    </source>
</evidence>
<comment type="subcellular location">
    <subcellularLocation>
        <location evidence="1">Nucleus</location>
    </subcellularLocation>
</comment>
<reference evidence="13 14" key="1">
    <citation type="journal article" date="2016" name="Nat. Commun.">
        <title>Extremotolerant tardigrade genome and improved radiotolerance of human cultured cells by tardigrade-unique protein.</title>
        <authorList>
            <person name="Hashimoto T."/>
            <person name="Horikawa D.D."/>
            <person name="Saito Y."/>
            <person name="Kuwahara H."/>
            <person name="Kozuka-Hata H."/>
            <person name="Shin-I T."/>
            <person name="Minakuchi Y."/>
            <person name="Ohishi K."/>
            <person name="Motoyama A."/>
            <person name="Aizu T."/>
            <person name="Enomoto A."/>
            <person name="Kondo K."/>
            <person name="Tanaka S."/>
            <person name="Hara Y."/>
            <person name="Koshikawa S."/>
            <person name="Sagara H."/>
            <person name="Miura T."/>
            <person name="Yokobori S."/>
            <person name="Miyagawa K."/>
            <person name="Suzuki Y."/>
            <person name="Kubo T."/>
            <person name="Oyama M."/>
            <person name="Kohara Y."/>
            <person name="Fujiyama A."/>
            <person name="Arakawa K."/>
            <person name="Katayama T."/>
            <person name="Toyoda A."/>
            <person name="Kunieda T."/>
        </authorList>
    </citation>
    <scope>NUCLEOTIDE SEQUENCE [LARGE SCALE GENOMIC DNA]</scope>
    <source>
        <strain evidence="13 14">YOKOZUNA-1</strain>
    </source>
</reference>
<feature type="compositionally biased region" description="Acidic residues" evidence="11">
    <location>
        <begin position="81"/>
        <end position="92"/>
    </location>
</feature>
<dbReference type="PANTHER" id="PTHR11246">
    <property type="entry name" value="PRE-MRNA SPLICING FACTOR"/>
    <property type="match status" value="1"/>
</dbReference>
<dbReference type="GO" id="GO:0046540">
    <property type="term" value="C:U4/U6 x U5 tri-snRNP complex"/>
    <property type="evidence" value="ECO:0007669"/>
    <property type="project" value="TreeGrafter"/>
</dbReference>
<sequence length="967" mass="108433">MTTVPSAQFLASKKQKSFFSLPAPPGYVAGVGRGATGFTTRSDIGPARDDTDITDDRHAHPMKKKKEDEEGGVSGGGAPERDEEEDLNEANYDEFTGYGGSLFSKDPYDKDDAEADAIYNAVDNRLDEKRREYREERSKKVLEKYRQERPKIQQQFSDLKRGLADVGDDEWKAIPEVGDARNRSKRLPRYEKFTPVPDNVLARAAGATELAPALDAREQKYGGMETPMGGLATPDLDLRKVGEARNTLMGMRLSQVSDSVSGQTVVDPKGYLTDLQSMIPTVGGDIQDIKKARLLLKSVRETNPGHPPAWIASARLEEVTGKVQAARNIIQKGCEACPKSEDIWLEATRLQPPELAKSVIAQASIELPSSVRIWGKAADLEVDPKKKRNVYRRALERIPNSVRLWKEAVEMEDPDDARILLSRAVECCPASTELWLALARLETYQNAKIVINKATQSIPTDRQIFIAGAKLEETQGKLEEAQAAELMAQGREEEALKLMASSQDHLKRVSKIIALSLTALTRKGVEINRELWLKDAVEVEKSGATITCQAIVHQIIEQGIEVEDRKHAWIEDADTFIASGAYECARAVYAHALQVFPNKKSLWNKSAMLEKNHGSREAFESTLEQAVANCPRVETLWLMLAKSKWMAGDIAGSRSVLSKAFQANPNSEEIWLAAVKLESENSEDQRARLLLQKARTSAPTARVMMKSAKLEWALNDLPRALEIVKDGLASYPQDAKLWMMRGQLLELMDKRQEAREAYGEATRKCPDSAPLWLLSSRLEEKAKNPTRARAILEGARMKNPKKAEIWLEAVRLELRSGNKNSAEVLMSKALQEIPDSGILWAEAIFMVERAARKTKSVDALKKCEHDPHVLLAVSKLFWTERKIAKAREWFMRAVRLDPDLGDIWAYLYKFEQQYGAEEEQRDVLKKCAEAEPRHGEEWTKVSKNIRNYRKKTAEILPMVADAVKVPE</sequence>
<gene>
    <name evidence="13" type="primary">RvY_17785-1</name>
    <name evidence="13" type="synonym">RvY_17785.1</name>
    <name evidence="13" type="ORF">RvY_17785</name>
</gene>
<feature type="domain" description="PRP1 splicing factor N-terminal" evidence="12">
    <location>
        <begin position="23"/>
        <end position="183"/>
    </location>
</feature>
<dbReference type="InterPro" id="IPR010491">
    <property type="entry name" value="PRP1_N"/>
</dbReference>
<dbReference type="GO" id="GO:0000244">
    <property type="term" value="P:spliceosomal tri-snRNP complex assembly"/>
    <property type="evidence" value="ECO:0007669"/>
    <property type="project" value="TreeGrafter"/>
</dbReference>
<evidence type="ECO:0000259" key="12">
    <source>
        <dbReference type="Pfam" id="PF06424"/>
    </source>
</evidence>
<dbReference type="SMART" id="SM00386">
    <property type="entry name" value="HAT"/>
    <property type="match status" value="12"/>
</dbReference>
<comment type="function">
    <text evidence="9">Involved in pre-mRNA splicing as component of the U4/U6-U5 tri-snRNP complex, one of the building blocks of the spliceosome. Enhances dihydrotestosterone-induced transactivation activity of AR, as well as dexamethasone-induced transactivation activity of NR3C1, but does not affect estrogen-induced transactivation.</text>
</comment>
<dbReference type="PROSITE" id="PS50005">
    <property type="entry name" value="TPR"/>
    <property type="match status" value="1"/>
</dbReference>
<evidence type="ECO:0000256" key="6">
    <source>
        <dbReference type="ARBA" id="ARBA00023242"/>
    </source>
</evidence>
<dbReference type="Gene3D" id="1.25.40.10">
    <property type="entry name" value="Tetratricopeptide repeat domain"/>
    <property type="match status" value="4"/>
</dbReference>
<name>A0A1D1W3E2_RAMVA</name>
<evidence type="ECO:0000256" key="11">
    <source>
        <dbReference type="SAM" id="MobiDB-lite"/>
    </source>
</evidence>
<organism evidence="13 14">
    <name type="scientific">Ramazzottius varieornatus</name>
    <name type="common">Water bear</name>
    <name type="synonym">Tardigrade</name>
    <dbReference type="NCBI Taxonomy" id="947166"/>
    <lineage>
        <taxon>Eukaryota</taxon>
        <taxon>Metazoa</taxon>
        <taxon>Ecdysozoa</taxon>
        <taxon>Tardigrada</taxon>
        <taxon>Eutardigrada</taxon>
        <taxon>Parachela</taxon>
        <taxon>Hypsibioidea</taxon>
        <taxon>Ramazzottiidae</taxon>
        <taxon>Ramazzottius</taxon>
    </lineage>
</organism>
<feature type="compositionally biased region" description="Basic and acidic residues" evidence="11">
    <location>
        <begin position="46"/>
        <end position="59"/>
    </location>
</feature>
<keyword evidence="5" id="KW-0508">mRNA splicing</keyword>
<dbReference type="Proteomes" id="UP000186922">
    <property type="component" value="Unassembled WGS sequence"/>
</dbReference>
<evidence type="ECO:0000256" key="5">
    <source>
        <dbReference type="ARBA" id="ARBA00023187"/>
    </source>
</evidence>
<dbReference type="InterPro" id="IPR003107">
    <property type="entry name" value="HAT"/>
</dbReference>